<dbReference type="InterPro" id="IPR029057">
    <property type="entry name" value="PRTase-like"/>
</dbReference>
<comment type="catalytic activity">
    <reaction evidence="6">
        <text>orotidine 5'-phosphate + diphosphate = orotate + 5-phospho-alpha-D-ribose 1-diphosphate</text>
        <dbReference type="Rhea" id="RHEA:10380"/>
        <dbReference type="ChEBI" id="CHEBI:30839"/>
        <dbReference type="ChEBI" id="CHEBI:33019"/>
        <dbReference type="ChEBI" id="CHEBI:57538"/>
        <dbReference type="ChEBI" id="CHEBI:58017"/>
        <dbReference type="EC" id="2.4.2.10"/>
    </reaction>
</comment>
<evidence type="ECO:0000313" key="9">
    <source>
        <dbReference type="Proteomes" id="UP000009062"/>
    </source>
</evidence>
<organism evidence="8 9">
    <name type="scientific">Pyrobaculum oguniense (strain DSM 13380 / JCM 10595 / TE7)</name>
    <dbReference type="NCBI Taxonomy" id="698757"/>
    <lineage>
        <taxon>Archaea</taxon>
        <taxon>Thermoproteota</taxon>
        <taxon>Thermoprotei</taxon>
        <taxon>Thermoproteales</taxon>
        <taxon>Thermoproteaceae</taxon>
        <taxon>Pyrobaculum</taxon>
    </lineage>
</organism>
<dbReference type="GO" id="GO:0019856">
    <property type="term" value="P:pyrimidine nucleobase biosynthetic process"/>
    <property type="evidence" value="ECO:0007669"/>
    <property type="project" value="TreeGrafter"/>
</dbReference>
<comment type="subunit">
    <text evidence="6">Homodimer.</text>
</comment>
<evidence type="ECO:0000256" key="6">
    <source>
        <dbReference type="HAMAP-Rule" id="MF_01208"/>
    </source>
</evidence>
<comment type="similarity">
    <text evidence="6">Belongs to the purine/pyrimidine phosphoribosyltransferase family. PyrE subfamily.</text>
</comment>
<dbReference type="SUPFAM" id="SSF53271">
    <property type="entry name" value="PRTase-like"/>
    <property type="match status" value="1"/>
</dbReference>
<keyword evidence="5 6" id="KW-0665">Pyrimidine biosynthesis</keyword>
<dbReference type="Gene3D" id="3.40.50.2020">
    <property type="match status" value="1"/>
</dbReference>
<keyword evidence="4 6" id="KW-0808">Transferase</keyword>
<dbReference type="STRING" id="698757.Pogu_0442"/>
<dbReference type="InterPro" id="IPR004467">
    <property type="entry name" value="Or_phspho_trans_dom"/>
</dbReference>
<dbReference type="AlphaFoldDB" id="H6Q7N9"/>
<comment type="cofactor">
    <cofactor evidence="6">
        <name>Mg(2+)</name>
        <dbReference type="ChEBI" id="CHEBI:18420"/>
    </cofactor>
</comment>
<dbReference type="KEGG" id="pog:Pogu_0442"/>
<dbReference type="NCBIfam" id="TIGR00336">
    <property type="entry name" value="pyrE"/>
    <property type="match status" value="1"/>
</dbReference>
<proteinExistence type="inferred from homology"/>
<name>H6Q7N9_PYROT</name>
<dbReference type="EC" id="2.4.2.10" evidence="2 6"/>
<dbReference type="EMBL" id="CP003316">
    <property type="protein sequence ID" value="AFA38469.1"/>
    <property type="molecule type" value="Genomic_DNA"/>
</dbReference>
<dbReference type="GO" id="GO:0000287">
    <property type="term" value="F:magnesium ion binding"/>
    <property type="evidence" value="ECO:0007669"/>
    <property type="project" value="UniProtKB-UniRule"/>
</dbReference>
<comment type="pathway">
    <text evidence="1 6">Pyrimidine metabolism; UMP biosynthesis via de novo pathway; UMP from orotate: step 1/2.</text>
</comment>
<comment type="function">
    <text evidence="6">Catalyzes the transfer of a ribosyl phosphate group from 5-phosphoribose 1-diphosphate to orotate, leading to the formation of orotidine monophosphate (OMP).</text>
</comment>
<dbReference type="GO" id="GO:0004588">
    <property type="term" value="F:orotate phosphoribosyltransferase activity"/>
    <property type="evidence" value="ECO:0007669"/>
    <property type="project" value="UniProtKB-UniRule"/>
</dbReference>
<feature type="binding site" description="in other chain" evidence="6">
    <location>
        <begin position="111"/>
        <end position="119"/>
    </location>
    <ligand>
        <name>5-phospho-alpha-D-ribose 1-diphosphate</name>
        <dbReference type="ChEBI" id="CHEBI:58017"/>
        <note>ligand shared between dimeric partners</note>
    </ligand>
</feature>
<feature type="binding site" evidence="6">
    <location>
        <position position="115"/>
    </location>
    <ligand>
        <name>orotate</name>
        <dbReference type="ChEBI" id="CHEBI:30839"/>
    </ligand>
</feature>
<protein>
    <recommendedName>
        <fullName evidence="2 6">Orotate phosphoribosyltransferase</fullName>
        <shortName evidence="6">OPRT</shortName>
        <shortName evidence="6">OPRTase</shortName>
        <ecNumber evidence="2 6">2.4.2.10</ecNumber>
    </recommendedName>
</protein>
<dbReference type="PANTHER" id="PTHR19278">
    <property type="entry name" value="OROTATE PHOSPHORIBOSYLTRANSFERASE"/>
    <property type="match status" value="1"/>
</dbReference>
<accession>H6Q7N9</accession>
<evidence type="ECO:0000313" key="8">
    <source>
        <dbReference type="EMBL" id="AFA38469.1"/>
    </source>
</evidence>
<dbReference type="eggNOG" id="arCOG00029">
    <property type="taxonomic scope" value="Archaea"/>
</dbReference>
<gene>
    <name evidence="6" type="primary">pyrE</name>
    <name evidence="8" type="ordered locus">Pogu_0442</name>
</gene>
<dbReference type="InterPro" id="IPR023031">
    <property type="entry name" value="OPRT"/>
</dbReference>
<dbReference type="InterPro" id="IPR000836">
    <property type="entry name" value="PRTase_dom"/>
</dbReference>
<dbReference type="HAMAP" id="MF_01208">
    <property type="entry name" value="PyrE"/>
    <property type="match status" value="1"/>
</dbReference>
<dbReference type="Pfam" id="PF00156">
    <property type="entry name" value="Pribosyltran"/>
    <property type="match status" value="1"/>
</dbReference>
<feature type="binding site" evidence="6">
    <location>
        <position position="143"/>
    </location>
    <ligand>
        <name>orotate</name>
        <dbReference type="ChEBI" id="CHEBI:30839"/>
    </ligand>
</feature>
<dbReference type="HOGENOM" id="CLU_074878_2_0_2"/>
<feature type="binding site" evidence="6">
    <location>
        <position position="85"/>
    </location>
    <ligand>
        <name>5-phospho-alpha-D-ribose 1-diphosphate</name>
        <dbReference type="ChEBI" id="CHEBI:58017"/>
        <note>ligand shared between dimeric partners</note>
    </ligand>
</feature>
<dbReference type="UniPathway" id="UPA00070">
    <property type="reaction ID" value="UER00119"/>
</dbReference>
<evidence type="ECO:0000256" key="3">
    <source>
        <dbReference type="ARBA" id="ARBA00022676"/>
    </source>
</evidence>
<reference evidence="8 9" key="1">
    <citation type="journal article" date="2012" name="Stand. Genomic Sci.">
        <title>Complete genome sequence of Pyrobaculum oguniense.</title>
        <authorList>
            <person name="Bernick D.L."/>
            <person name="Karplus K."/>
            <person name="Lui L.M."/>
            <person name="Coker J.K."/>
            <person name="Murphy J.N."/>
            <person name="Chan P.P."/>
            <person name="Cozen A.E."/>
            <person name="Lowe T.M."/>
        </authorList>
    </citation>
    <scope>NUCLEOTIDE SEQUENCE [LARGE SCALE GENOMIC DNA]</scope>
    <source>
        <strain evidence="8 9">TE7</strain>
    </source>
</reference>
<sequence>MIQRLLEVGVVKFGDFVLSSGLKSPFYIDLRAVLGHPDLFQWVVSQYLSTLSKLEYDVILGVATGGIPYASVLGYLLQRPFGYVRPEAKGHGVGRQIEGAEVAGKRAVVVDDVLTTGKSVLGAISAVGEAGGRVTAVVVFLDREQCGAEAVRRAGAGVYSVYKMRELLEALRPHIGEGQYRSAVEYLSQWRC</sequence>
<keyword evidence="9" id="KW-1185">Reference proteome</keyword>
<feature type="domain" description="Phosphoribosyltransferase" evidence="7">
    <location>
        <begin position="53"/>
        <end position="146"/>
    </location>
</feature>
<comment type="caution">
    <text evidence="6">Lacks conserved residue(s) required for the propagation of feature annotation.</text>
</comment>
<dbReference type="GO" id="GO:0044205">
    <property type="term" value="P:'de novo' UMP biosynthetic process"/>
    <property type="evidence" value="ECO:0007669"/>
    <property type="project" value="UniProtKB-UniRule"/>
</dbReference>
<feature type="binding site" evidence="6">
    <location>
        <position position="89"/>
    </location>
    <ligand>
        <name>5-phospho-alpha-D-ribose 1-diphosphate</name>
        <dbReference type="ChEBI" id="CHEBI:58017"/>
        <note>ligand shared between dimeric partners</note>
    </ligand>
</feature>
<dbReference type="CDD" id="cd06223">
    <property type="entry name" value="PRTases_typeI"/>
    <property type="match status" value="1"/>
</dbReference>
<evidence type="ECO:0000259" key="7">
    <source>
        <dbReference type="Pfam" id="PF00156"/>
    </source>
</evidence>
<evidence type="ECO:0000256" key="5">
    <source>
        <dbReference type="ARBA" id="ARBA00022975"/>
    </source>
</evidence>
<keyword evidence="6" id="KW-0460">Magnesium</keyword>
<evidence type="ECO:0000256" key="1">
    <source>
        <dbReference type="ARBA" id="ARBA00004889"/>
    </source>
</evidence>
<dbReference type="Proteomes" id="UP000009062">
    <property type="component" value="Chromosome"/>
</dbReference>
<evidence type="ECO:0000256" key="4">
    <source>
        <dbReference type="ARBA" id="ARBA00022679"/>
    </source>
</evidence>
<evidence type="ECO:0000256" key="2">
    <source>
        <dbReference type="ARBA" id="ARBA00011971"/>
    </source>
</evidence>
<dbReference type="PANTHER" id="PTHR19278:SF9">
    <property type="entry name" value="URIDINE 5'-MONOPHOSPHATE SYNTHASE"/>
    <property type="match status" value="1"/>
</dbReference>
<feature type="binding site" evidence="6">
    <location>
        <position position="91"/>
    </location>
    <ligand>
        <name>5-phospho-alpha-D-ribose 1-diphosphate</name>
        <dbReference type="ChEBI" id="CHEBI:58017"/>
        <note>ligand shared between dimeric partners</note>
    </ligand>
</feature>
<keyword evidence="3 6" id="KW-0328">Glycosyltransferase</keyword>